<dbReference type="SUPFAM" id="SSF47413">
    <property type="entry name" value="lambda repressor-like DNA-binding domains"/>
    <property type="match status" value="1"/>
</dbReference>
<proteinExistence type="predicted"/>
<feature type="domain" description="HTH cro/C1-type" evidence="1">
    <location>
        <begin position="6"/>
        <end position="39"/>
    </location>
</feature>
<evidence type="ECO:0000313" key="2">
    <source>
        <dbReference type="EMBL" id="AFN39110.1"/>
    </source>
</evidence>
<protein>
    <submittedName>
        <fullName evidence="2">Transcriptional regulator</fullName>
    </submittedName>
</protein>
<dbReference type="RefSeq" id="YP_007236787.1">
    <property type="nucleotide sequence ID" value="NC_019917.1"/>
</dbReference>
<evidence type="ECO:0000313" key="3">
    <source>
        <dbReference type="Proteomes" id="UP000009014"/>
    </source>
</evidence>
<dbReference type="GO" id="GO:0003677">
    <property type="term" value="F:DNA binding"/>
    <property type="evidence" value="ECO:0007669"/>
    <property type="project" value="InterPro"/>
</dbReference>
<dbReference type="InterPro" id="IPR010982">
    <property type="entry name" value="Lambda_DNA-bd_dom_sf"/>
</dbReference>
<dbReference type="InterPro" id="IPR001387">
    <property type="entry name" value="Cro/C1-type_HTH"/>
</dbReference>
<keyword evidence="3" id="KW-1185">Reference proteome</keyword>
<name>I6WB25_9CAUD</name>
<sequence>MTSNELRATLAELGWTQKRLAERLGVDPDTVSRWTNDRTGGTGKGGVPAYVAEYLRVVMIVARFASKVGGQV</sequence>
<reference evidence="2 3" key="1">
    <citation type="submission" date="2012-05" db="EMBL/GenBank/DDBJ databases">
        <title>Complete genome of the Bcep22-like bacteriophage BcepMigl.</title>
        <authorList>
            <person name="Gill J.J."/>
            <person name="Migl D.M."/>
            <person name="Summer E.J."/>
            <person name="Gonzlaez C.F."/>
            <person name="Young R."/>
        </authorList>
    </citation>
    <scope>NUCLEOTIDE SEQUENCE [LARGE SCALE GENOMIC DNA]</scope>
</reference>
<dbReference type="Gene3D" id="1.10.260.40">
    <property type="entry name" value="lambda repressor-like DNA-binding domains"/>
    <property type="match status" value="1"/>
</dbReference>
<dbReference type="GeneID" id="14296472"/>
<dbReference type="KEGG" id="vg:14296472"/>
<gene>
    <name evidence="2" type="ORF">BcepMigl_gp41</name>
</gene>
<evidence type="ECO:0000259" key="1">
    <source>
        <dbReference type="PROSITE" id="PS50943"/>
    </source>
</evidence>
<dbReference type="EMBL" id="JX104231">
    <property type="protein sequence ID" value="AFN39110.1"/>
    <property type="molecule type" value="Genomic_DNA"/>
</dbReference>
<accession>I6WB25</accession>
<dbReference type="Pfam" id="PF01381">
    <property type="entry name" value="HTH_3"/>
    <property type="match status" value="1"/>
</dbReference>
<dbReference type="Proteomes" id="UP000009014">
    <property type="component" value="Segment"/>
</dbReference>
<dbReference type="PROSITE" id="PS50943">
    <property type="entry name" value="HTH_CROC1"/>
    <property type="match status" value="1"/>
</dbReference>
<dbReference type="OrthoDB" id="25570at10239"/>
<dbReference type="CDD" id="cd00093">
    <property type="entry name" value="HTH_XRE"/>
    <property type="match status" value="1"/>
</dbReference>
<organism evidence="2 3">
    <name type="scientific">Burkholderia phage BcepMigl</name>
    <dbReference type="NCBI Taxonomy" id="2886899"/>
    <lineage>
        <taxon>Viruses</taxon>
        <taxon>Duplodnaviria</taxon>
        <taxon>Heunggongvirae</taxon>
        <taxon>Uroviricota</taxon>
        <taxon>Caudoviricetes</taxon>
        <taxon>Lessievirus</taxon>
        <taxon>Lessievirus bcepmigl</taxon>
    </lineage>
</organism>